<reference evidence="1" key="2">
    <citation type="submission" date="2020-11" db="EMBL/GenBank/DDBJ databases">
        <authorList>
            <consortium name="DOE Joint Genome Institute"/>
            <person name="Kuo A."/>
            <person name="Miyauchi S."/>
            <person name="Kiss E."/>
            <person name="Drula E."/>
            <person name="Kohler A."/>
            <person name="Sanchez-Garcia M."/>
            <person name="Andreopoulos B."/>
            <person name="Barry K.W."/>
            <person name="Bonito G."/>
            <person name="Buee M."/>
            <person name="Carver A."/>
            <person name="Chen C."/>
            <person name="Cichocki N."/>
            <person name="Clum A."/>
            <person name="Culley D."/>
            <person name="Crous P.W."/>
            <person name="Fauchery L."/>
            <person name="Girlanda M."/>
            <person name="Hayes R."/>
            <person name="Keri Z."/>
            <person name="Labutti K."/>
            <person name="Lipzen A."/>
            <person name="Lombard V."/>
            <person name="Magnuson J."/>
            <person name="Maillard F."/>
            <person name="Morin E."/>
            <person name="Murat C."/>
            <person name="Nolan M."/>
            <person name="Ohm R."/>
            <person name="Pangilinan J."/>
            <person name="Pereira M."/>
            <person name="Perotto S."/>
            <person name="Peter M."/>
            <person name="Riley R."/>
            <person name="Sitrit Y."/>
            <person name="Stielow B."/>
            <person name="Szollosi G."/>
            <person name="Zifcakova L."/>
            <person name="Stursova M."/>
            <person name="Spatafora J.W."/>
            <person name="Tedersoo L."/>
            <person name="Vaario L.-M."/>
            <person name="Yamada A."/>
            <person name="Yan M."/>
            <person name="Wang P."/>
            <person name="Xu J."/>
            <person name="Bruns T."/>
            <person name="Baldrian P."/>
            <person name="Vilgalys R."/>
            <person name="Henrissat B."/>
            <person name="Grigoriev I.V."/>
            <person name="Hibbett D."/>
            <person name="Nagy L.G."/>
            <person name="Martin F.M."/>
        </authorList>
    </citation>
    <scope>NUCLEOTIDE SEQUENCE</scope>
    <source>
        <strain evidence="1">UH-Tt-Lm1</strain>
    </source>
</reference>
<proteinExistence type="predicted"/>
<reference evidence="1" key="1">
    <citation type="journal article" date="2020" name="Nat. Commun.">
        <title>Large-scale genome sequencing of mycorrhizal fungi provides insights into the early evolution of symbiotic traits.</title>
        <authorList>
            <person name="Miyauchi S."/>
            <person name="Kiss E."/>
            <person name="Kuo A."/>
            <person name="Drula E."/>
            <person name="Kohler A."/>
            <person name="Sanchez-Garcia M."/>
            <person name="Morin E."/>
            <person name="Andreopoulos B."/>
            <person name="Barry K.W."/>
            <person name="Bonito G."/>
            <person name="Buee M."/>
            <person name="Carver A."/>
            <person name="Chen C."/>
            <person name="Cichocki N."/>
            <person name="Clum A."/>
            <person name="Culley D."/>
            <person name="Crous P.W."/>
            <person name="Fauchery L."/>
            <person name="Girlanda M."/>
            <person name="Hayes R.D."/>
            <person name="Keri Z."/>
            <person name="LaButti K."/>
            <person name="Lipzen A."/>
            <person name="Lombard V."/>
            <person name="Magnuson J."/>
            <person name="Maillard F."/>
            <person name="Murat C."/>
            <person name="Nolan M."/>
            <person name="Ohm R.A."/>
            <person name="Pangilinan J."/>
            <person name="Pereira M.F."/>
            <person name="Perotto S."/>
            <person name="Peter M."/>
            <person name="Pfister S."/>
            <person name="Riley R."/>
            <person name="Sitrit Y."/>
            <person name="Stielow J.B."/>
            <person name="Szollosi G."/>
            <person name="Zifcakova L."/>
            <person name="Stursova M."/>
            <person name="Spatafora J.W."/>
            <person name="Tedersoo L."/>
            <person name="Vaario L.M."/>
            <person name="Yamada A."/>
            <person name="Yan M."/>
            <person name="Wang P."/>
            <person name="Xu J."/>
            <person name="Bruns T."/>
            <person name="Baldrian P."/>
            <person name="Vilgalys R."/>
            <person name="Dunand C."/>
            <person name="Henrissat B."/>
            <person name="Grigoriev I.V."/>
            <person name="Hibbett D."/>
            <person name="Nagy L.G."/>
            <person name="Martin F.M."/>
        </authorList>
    </citation>
    <scope>NUCLEOTIDE SEQUENCE</scope>
    <source>
        <strain evidence="1">UH-Tt-Lm1</strain>
    </source>
</reference>
<evidence type="ECO:0000313" key="1">
    <source>
        <dbReference type="EMBL" id="KAF9778046.1"/>
    </source>
</evidence>
<organism evidence="1 2">
    <name type="scientific">Thelephora terrestris</name>
    <dbReference type="NCBI Taxonomy" id="56493"/>
    <lineage>
        <taxon>Eukaryota</taxon>
        <taxon>Fungi</taxon>
        <taxon>Dikarya</taxon>
        <taxon>Basidiomycota</taxon>
        <taxon>Agaricomycotina</taxon>
        <taxon>Agaricomycetes</taxon>
        <taxon>Thelephorales</taxon>
        <taxon>Thelephoraceae</taxon>
        <taxon>Thelephora</taxon>
    </lineage>
</organism>
<evidence type="ECO:0008006" key="3">
    <source>
        <dbReference type="Google" id="ProtNLM"/>
    </source>
</evidence>
<dbReference type="AlphaFoldDB" id="A0A9P6L1H7"/>
<evidence type="ECO:0000313" key="2">
    <source>
        <dbReference type="Proteomes" id="UP000736335"/>
    </source>
</evidence>
<gene>
    <name evidence="1" type="ORF">BJ322DRAFT_1094546</name>
</gene>
<protein>
    <recommendedName>
        <fullName evidence="3">F-box domain-containing protein</fullName>
    </recommendedName>
</protein>
<sequence length="388" mass="43523">MDLETLEARQSASAEASTIAVPSIPMIPQDIIHEILYYIVPDPNFRLALRSCSLVSKLWIAPAQRHLFHTLSFTGRDMFKWLKAFPVPEQTPAHHVRDLRLSLGGLHDAPDDFFRRIRWFTGVRKLTVLGKDISHSVPGLHTRRRYPLFVACSPSNTVTATVLQIWDVMAQLQNLNDLALSGSLGAVDRSNLQKIGTGLRGDFRGQLRLLKMPADDLGDIINMLLEIPDGLQFTEVEIHSVNGCLIPSASLAEACGGSLVKLSYAVDHHDGPDALDHSFNFSRSPNLKEVKFAVDWRGGSLLWIPIALSTLKPTTSPRLSIIRLSLRSTARYVNPRDRWERLCDDLRRVEGEVARIKREFAGEVNLIVSRPPWFRVLENADPVPKARL</sequence>
<keyword evidence="2" id="KW-1185">Reference proteome</keyword>
<comment type="caution">
    <text evidence="1">The sequence shown here is derived from an EMBL/GenBank/DDBJ whole genome shotgun (WGS) entry which is preliminary data.</text>
</comment>
<accession>A0A9P6L1H7</accession>
<dbReference type="EMBL" id="WIUZ02000025">
    <property type="protein sequence ID" value="KAF9778046.1"/>
    <property type="molecule type" value="Genomic_DNA"/>
</dbReference>
<name>A0A9P6L1H7_9AGAM</name>
<dbReference type="Proteomes" id="UP000736335">
    <property type="component" value="Unassembled WGS sequence"/>
</dbReference>
<dbReference type="OrthoDB" id="3294814at2759"/>